<sequence length="226" mass="25607">MLYLPYPCADYNTTFDNPKLLPLAYTMSISRSKKTAVPILKKKKGPTSSSAPAAGIRHPFLQFLLGPQEKLFQILRARPLGVGRCIKKAALEKIQMADAVRALLTNESWELFFEIIEPTYLELTTELCSTFHLQVVMTNFDDPETEFGIAFGLYTEEFTDDNELNTLHRHIHYSPSKCWKDFVPASATYDPSRSKAPQHNGTIILPHSHRPDVPTGHLEHATYEDD</sequence>
<gene>
    <name evidence="2" type="ORF">PVK06_028341</name>
</gene>
<dbReference type="Proteomes" id="UP001358586">
    <property type="component" value="Chromosome 8"/>
</dbReference>
<dbReference type="EMBL" id="JARKNE010000008">
    <property type="protein sequence ID" value="KAK5812897.1"/>
    <property type="molecule type" value="Genomic_DNA"/>
</dbReference>
<organism evidence="2 3">
    <name type="scientific">Gossypium arboreum</name>
    <name type="common">Tree cotton</name>
    <name type="synonym">Gossypium nanking</name>
    <dbReference type="NCBI Taxonomy" id="29729"/>
    <lineage>
        <taxon>Eukaryota</taxon>
        <taxon>Viridiplantae</taxon>
        <taxon>Streptophyta</taxon>
        <taxon>Embryophyta</taxon>
        <taxon>Tracheophyta</taxon>
        <taxon>Spermatophyta</taxon>
        <taxon>Magnoliopsida</taxon>
        <taxon>eudicotyledons</taxon>
        <taxon>Gunneridae</taxon>
        <taxon>Pentapetalae</taxon>
        <taxon>rosids</taxon>
        <taxon>malvids</taxon>
        <taxon>Malvales</taxon>
        <taxon>Malvaceae</taxon>
        <taxon>Malvoideae</taxon>
        <taxon>Gossypium</taxon>
    </lineage>
</organism>
<name>A0ABR0P2S0_GOSAR</name>
<evidence type="ECO:0000313" key="3">
    <source>
        <dbReference type="Proteomes" id="UP001358586"/>
    </source>
</evidence>
<reference evidence="2 3" key="1">
    <citation type="submission" date="2023-03" db="EMBL/GenBank/DDBJ databases">
        <title>WGS of Gossypium arboreum.</title>
        <authorList>
            <person name="Yu D."/>
        </authorList>
    </citation>
    <scope>NUCLEOTIDE SEQUENCE [LARGE SCALE GENOMIC DNA]</scope>
    <source>
        <tissue evidence="2">Leaf</tissue>
    </source>
</reference>
<feature type="compositionally biased region" description="Basic and acidic residues" evidence="1">
    <location>
        <begin position="209"/>
        <end position="226"/>
    </location>
</feature>
<accession>A0ABR0P2S0</accession>
<evidence type="ECO:0000256" key="1">
    <source>
        <dbReference type="SAM" id="MobiDB-lite"/>
    </source>
</evidence>
<feature type="compositionally biased region" description="Polar residues" evidence="1">
    <location>
        <begin position="190"/>
        <end position="201"/>
    </location>
</feature>
<feature type="region of interest" description="Disordered" evidence="1">
    <location>
        <begin position="190"/>
        <end position="226"/>
    </location>
</feature>
<protein>
    <submittedName>
        <fullName evidence="2">Uncharacterized protein</fullName>
    </submittedName>
</protein>
<proteinExistence type="predicted"/>
<evidence type="ECO:0000313" key="2">
    <source>
        <dbReference type="EMBL" id="KAK5812897.1"/>
    </source>
</evidence>
<keyword evidence="3" id="KW-1185">Reference proteome</keyword>
<comment type="caution">
    <text evidence="2">The sequence shown here is derived from an EMBL/GenBank/DDBJ whole genome shotgun (WGS) entry which is preliminary data.</text>
</comment>